<proteinExistence type="predicted"/>
<accession>A0ABN2H8I3</accession>
<protein>
    <recommendedName>
        <fullName evidence="3">Secreted protein</fullName>
    </recommendedName>
</protein>
<evidence type="ECO:0000313" key="2">
    <source>
        <dbReference type="Proteomes" id="UP001500618"/>
    </source>
</evidence>
<comment type="caution">
    <text evidence="1">The sequence shown here is derived from an EMBL/GenBank/DDBJ whole genome shotgun (WGS) entry which is preliminary data.</text>
</comment>
<sequence>MKVAAAGAAAAAGIPCGTNADAARIAATSRHHRDLGMVVPPLRTGFSRTLRARGGAHIFPTARGEFVRDEKPLIGANFACPGK</sequence>
<name>A0ABN2H8I3_9ACTN</name>
<dbReference type="EMBL" id="BAAANY010000011">
    <property type="protein sequence ID" value="GAA1683406.1"/>
    <property type="molecule type" value="Genomic_DNA"/>
</dbReference>
<gene>
    <name evidence="1" type="ORF">GCM10009765_35750</name>
</gene>
<dbReference type="Proteomes" id="UP001500618">
    <property type="component" value="Unassembled WGS sequence"/>
</dbReference>
<keyword evidence="2" id="KW-1185">Reference proteome</keyword>
<evidence type="ECO:0000313" key="1">
    <source>
        <dbReference type="EMBL" id="GAA1683406.1"/>
    </source>
</evidence>
<organism evidence="1 2">
    <name type="scientific">Fodinicola feengrottensis</name>
    <dbReference type="NCBI Taxonomy" id="435914"/>
    <lineage>
        <taxon>Bacteria</taxon>
        <taxon>Bacillati</taxon>
        <taxon>Actinomycetota</taxon>
        <taxon>Actinomycetes</taxon>
        <taxon>Mycobacteriales</taxon>
        <taxon>Fodinicola</taxon>
    </lineage>
</organism>
<evidence type="ECO:0008006" key="3">
    <source>
        <dbReference type="Google" id="ProtNLM"/>
    </source>
</evidence>
<reference evidence="1 2" key="1">
    <citation type="journal article" date="2019" name="Int. J. Syst. Evol. Microbiol.">
        <title>The Global Catalogue of Microorganisms (GCM) 10K type strain sequencing project: providing services to taxonomists for standard genome sequencing and annotation.</title>
        <authorList>
            <consortium name="The Broad Institute Genomics Platform"/>
            <consortium name="The Broad Institute Genome Sequencing Center for Infectious Disease"/>
            <person name="Wu L."/>
            <person name="Ma J."/>
        </authorList>
    </citation>
    <scope>NUCLEOTIDE SEQUENCE [LARGE SCALE GENOMIC DNA]</scope>
    <source>
        <strain evidence="1 2">JCM 14718</strain>
    </source>
</reference>